<dbReference type="PANTHER" id="PTHR46825">
    <property type="entry name" value="D-ALANYL-D-ALANINE-CARBOXYPEPTIDASE/ENDOPEPTIDASE AMPH"/>
    <property type="match status" value="1"/>
</dbReference>
<organism evidence="3 4">
    <name type="scientific">Sphingomonas alpina</name>
    <dbReference type="NCBI Taxonomy" id="653931"/>
    <lineage>
        <taxon>Bacteria</taxon>
        <taxon>Pseudomonadati</taxon>
        <taxon>Pseudomonadota</taxon>
        <taxon>Alphaproteobacteria</taxon>
        <taxon>Sphingomonadales</taxon>
        <taxon>Sphingomonadaceae</taxon>
        <taxon>Sphingomonas</taxon>
    </lineage>
</organism>
<keyword evidence="1" id="KW-0732">Signal</keyword>
<gene>
    <name evidence="3" type="ORF">H3Z74_06450</name>
</gene>
<dbReference type="KEGG" id="spap:H3Z74_06450"/>
<dbReference type="InterPro" id="IPR001466">
    <property type="entry name" value="Beta-lactam-related"/>
</dbReference>
<dbReference type="SUPFAM" id="SSF56601">
    <property type="entry name" value="beta-lactamase/transpeptidase-like"/>
    <property type="match status" value="1"/>
</dbReference>
<dbReference type="Pfam" id="PF00144">
    <property type="entry name" value="Beta-lactamase"/>
    <property type="match status" value="1"/>
</dbReference>
<dbReference type="InterPro" id="IPR050491">
    <property type="entry name" value="AmpC-like"/>
</dbReference>
<dbReference type="EMBL" id="CP061038">
    <property type="protein sequence ID" value="QNQ10824.1"/>
    <property type="molecule type" value="Genomic_DNA"/>
</dbReference>
<evidence type="ECO:0000313" key="3">
    <source>
        <dbReference type="EMBL" id="QNQ10824.1"/>
    </source>
</evidence>
<proteinExistence type="predicted"/>
<evidence type="ECO:0000313" key="4">
    <source>
        <dbReference type="Proteomes" id="UP000516148"/>
    </source>
</evidence>
<protein>
    <submittedName>
        <fullName evidence="3">Beta-lactamase family protein</fullName>
    </submittedName>
</protein>
<evidence type="ECO:0000256" key="1">
    <source>
        <dbReference type="SAM" id="SignalP"/>
    </source>
</evidence>
<sequence>MSRRGLLGTALAGYGLAAFEALAAGWPPSAALSDAAAQAIKPAGIAALALVAMAGGRVIDTLLLGQASQAFGVPVTDRTLFHLGSVGKHITAVAILRLAAQGKLALDAPLSRYVQGIAPGWSRATIYQLLTHTGGLPGNFDGQDFDRPFTREKVSAFSAALTPVAAPGQAWVYSNVGYVLLGHVIENLTGDDYGRHITDTLFRPHGLIDSRADDGEGIIPNRAEPLIRRDGAFRRAMQMSSSVSSVGAGGLLMSARDVPAWERALGGRALLDQRSKEIMFTAARFDTGRSTSYGMGWRIESDGAGRPFFMHTGSVPGFRAYHFRAPAGDLALMLMAVGEAPMVPFGMAATERQWPGRTPLARPAIPDRAPGLTAALKALVVDGKPVDAASLAPELARLPLPVATDEIARLNPEQRARLKQFSLVEDVVTIADRQRRYILDLGAQRLPLLACYSPEGSIYRVVI</sequence>
<name>A0A7H0LMC1_9SPHN</name>
<dbReference type="RefSeq" id="WP_187763114.1">
    <property type="nucleotide sequence ID" value="NZ_CP061038.1"/>
</dbReference>
<dbReference type="PANTHER" id="PTHR46825:SF9">
    <property type="entry name" value="BETA-LACTAMASE-RELATED DOMAIN-CONTAINING PROTEIN"/>
    <property type="match status" value="1"/>
</dbReference>
<feature type="chain" id="PRO_5029019683" evidence="1">
    <location>
        <begin position="24"/>
        <end position="463"/>
    </location>
</feature>
<accession>A0A7H0LMC1</accession>
<dbReference type="InterPro" id="IPR012338">
    <property type="entry name" value="Beta-lactam/transpept-like"/>
</dbReference>
<reference evidence="3 4" key="1">
    <citation type="submission" date="2020-09" db="EMBL/GenBank/DDBJ databases">
        <title>Sphingomonas sp., a new species isolated from pork steak.</title>
        <authorList>
            <person name="Heidler von Heilborn D."/>
        </authorList>
    </citation>
    <scope>NUCLEOTIDE SEQUENCE [LARGE SCALE GENOMIC DNA]</scope>
    <source>
        <strain evidence="4">S8-3T</strain>
    </source>
</reference>
<dbReference type="Gene3D" id="3.40.710.10">
    <property type="entry name" value="DD-peptidase/beta-lactamase superfamily"/>
    <property type="match status" value="1"/>
</dbReference>
<dbReference type="AlphaFoldDB" id="A0A7H0LMC1"/>
<evidence type="ECO:0000259" key="2">
    <source>
        <dbReference type="Pfam" id="PF00144"/>
    </source>
</evidence>
<keyword evidence="4" id="KW-1185">Reference proteome</keyword>
<feature type="domain" description="Beta-lactamase-related" evidence="2">
    <location>
        <begin position="41"/>
        <end position="345"/>
    </location>
</feature>
<dbReference type="Proteomes" id="UP000516148">
    <property type="component" value="Chromosome"/>
</dbReference>
<feature type="signal peptide" evidence="1">
    <location>
        <begin position="1"/>
        <end position="23"/>
    </location>
</feature>